<sequence length="54" mass="6074">MSEAPKCKMSLPCPRGKIRNPKITSSPILTHADQTAVTEPQQQQQHGKQTVYRQ</sequence>
<proteinExistence type="predicted"/>
<name>A0A1B5KXN4_USTVR</name>
<evidence type="ECO:0000313" key="2">
    <source>
        <dbReference type="EMBL" id="GAO14858.1"/>
    </source>
</evidence>
<organism evidence="2 3">
    <name type="scientific">Ustilaginoidea virens</name>
    <name type="common">Rice false smut fungus</name>
    <name type="synonym">Villosiclava virens</name>
    <dbReference type="NCBI Taxonomy" id="1159556"/>
    <lineage>
        <taxon>Eukaryota</taxon>
        <taxon>Fungi</taxon>
        <taxon>Dikarya</taxon>
        <taxon>Ascomycota</taxon>
        <taxon>Pezizomycotina</taxon>
        <taxon>Sordariomycetes</taxon>
        <taxon>Hypocreomycetidae</taxon>
        <taxon>Hypocreales</taxon>
        <taxon>Clavicipitaceae</taxon>
        <taxon>Ustilaginoidea</taxon>
    </lineage>
</organism>
<dbReference type="AlphaFoldDB" id="A0A1B5KXN4"/>
<accession>A0A1B5KXN4</accession>
<evidence type="ECO:0000256" key="1">
    <source>
        <dbReference type="SAM" id="MobiDB-lite"/>
    </source>
</evidence>
<dbReference type="EMBL" id="BBTG02000002">
    <property type="protein sequence ID" value="GAO14858.1"/>
    <property type="molecule type" value="Genomic_DNA"/>
</dbReference>
<comment type="caution">
    <text evidence="2">The sequence shown here is derived from an EMBL/GenBank/DDBJ whole genome shotgun (WGS) entry which is preliminary data.</text>
</comment>
<dbReference type="Proteomes" id="UP000054053">
    <property type="component" value="Unassembled WGS sequence"/>
</dbReference>
<feature type="compositionally biased region" description="Polar residues" evidence="1">
    <location>
        <begin position="22"/>
        <end position="54"/>
    </location>
</feature>
<evidence type="ECO:0000313" key="3">
    <source>
        <dbReference type="Proteomes" id="UP000054053"/>
    </source>
</evidence>
<protein>
    <submittedName>
        <fullName evidence="2">Uncharacterized protein</fullName>
    </submittedName>
</protein>
<feature type="region of interest" description="Disordered" evidence="1">
    <location>
        <begin position="1"/>
        <end position="54"/>
    </location>
</feature>
<reference evidence="3" key="1">
    <citation type="journal article" date="2016" name="Genome Announc.">
        <title>Genome sequence of Ustilaginoidea virens IPU010, a rice pathogenic fungus causing false smut.</title>
        <authorList>
            <person name="Kumagai T."/>
            <person name="Ishii T."/>
            <person name="Terai G."/>
            <person name="Umemura M."/>
            <person name="Machida M."/>
            <person name="Asai K."/>
        </authorList>
    </citation>
    <scope>NUCLEOTIDE SEQUENCE [LARGE SCALE GENOMIC DNA]</scope>
    <source>
        <strain evidence="3">IPU010</strain>
    </source>
</reference>
<gene>
    <name evidence="2" type="ORF">UVI_02005830</name>
</gene>